<keyword evidence="3 6" id="KW-0460">Magnesium</keyword>
<dbReference type="InterPro" id="IPR004433">
    <property type="entry name" value="MenaQ_synth_MenD"/>
</dbReference>
<name>A0ABW3I2Q5_9FLAO</name>
<comment type="catalytic activity">
    <reaction evidence="6">
        <text>isochorismate + 2-oxoglutarate + H(+) = 5-enolpyruvoyl-6-hydroxy-2-succinyl-cyclohex-3-ene-1-carboxylate + CO2</text>
        <dbReference type="Rhea" id="RHEA:25593"/>
        <dbReference type="ChEBI" id="CHEBI:15378"/>
        <dbReference type="ChEBI" id="CHEBI:16526"/>
        <dbReference type="ChEBI" id="CHEBI:16810"/>
        <dbReference type="ChEBI" id="CHEBI:29780"/>
        <dbReference type="ChEBI" id="CHEBI:58818"/>
        <dbReference type="EC" id="2.2.1.9"/>
    </reaction>
</comment>
<evidence type="ECO:0000259" key="7">
    <source>
        <dbReference type="Pfam" id="PF02775"/>
    </source>
</evidence>
<dbReference type="Pfam" id="PF02776">
    <property type="entry name" value="TPP_enzyme_N"/>
    <property type="match status" value="1"/>
</dbReference>
<keyword evidence="5 6" id="KW-0464">Manganese</keyword>
<dbReference type="Gene3D" id="3.40.50.970">
    <property type="match status" value="2"/>
</dbReference>
<dbReference type="InterPro" id="IPR012001">
    <property type="entry name" value="Thiamin_PyroP_enz_TPP-bd_dom"/>
</dbReference>
<feature type="domain" description="Thiamine pyrophosphate enzyme N-terminal TPP-binding" evidence="8">
    <location>
        <begin position="8"/>
        <end position="116"/>
    </location>
</feature>
<dbReference type="Proteomes" id="UP001596997">
    <property type="component" value="Unassembled WGS sequence"/>
</dbReference>
<keyword evidence="1 6" id="KW-0808">Transferase</keyword>
<dbReference type="Gene3D" id="3.40.50.1220">
    <property type="entry name" value="TPP-binding domain"/>
    <property type="match status" value="1"/>
</dbReference>
<protein>
    <recommendedName>
        <fullName evidence="6">2-succinyl-5-enolpyruvyl-6-hydroxy-3-cyclohexene-1-carboxylate synthase</fullName>
        <shortName evidence="6">SEPHCHC synthase</shortName>
        <ecNumber evidence="6">2.2.1.9</ecNumber>
    </recommendedName>
    <alternativeName>
        <fullName evidence="6">Menaquinone biosynthesis protein MenD</fullName>
    </alternativeName>
</protein>
<dbReference type="HAMAP" id="MF_01659">
    <property type="entry name" value="MenD"/>
    <property type="match status" value="1"/>
</dbReference>
<comment type="cofactor">
    <cofactor evidence="6">
        <name>thiamine diphosphate</name>
        <dbReference type="ChEBI" id="CHEBI:58937"/>
    </cofactor>
    <text evidence="6">Binds 1 thiamine pyrophosphate per subunit.</text>
</comment>
<reference evidence="10" key="1">
    <citation type="journal article" date="2019" name="Int. J. Syst. Evol. Microbiol.">
        <title>The Global Catalogue of Microorganisms (GCM) 10K type strain sequencing project: providing services to taxonomists for standard genome sequencing and annotation.</title>
        <authorList>
            <consortium name="The Broad Institute Genomics Platform"/>
            <consortium name="The Broad Institute Genome Sequencing Center for Infectious Disease"/>
            <person name="Wu L."/>
            <person name="Ma J."/>
        </authorList>
    </citation>
    <scope>NUCLEOTIDE SEQUENCE [LARGE SCALE GENOMIC DNA]</scope>
    <source>
        <strain evidence="10">CCUG 62114</strain>
    </source>
</reference>
<dbReference type="InterPro" id="IPR011766">
    <property type="entry name" value="TPP_enzyme_TPP-bd"/>
</dbReference>
<dbReference type="PIRSF" id="PIRSF004983">
    <property type="entry name" value="MenD"/>
    <property type="match status" value="1"/>
</dbReference>
<comment type="function">
    <text evidence="6">Catalyzes the thiamine diphosphate-dependent decarboxylation of 2-oxoglutarate and the subsequent addition of the resulting succinic semialdehyde-thiamine pyrophosphate anion to isochorismate to yield 2-succinyl-5-enolpyruvyl-6-hydroxy-3-cyclohexene-1-carboxylate (SEPHCHC).</text>
</comment>
<dbReference type="EC" id="2.2.1.9" evidence="6"/>
<dbReference type="GO" id="GO:0070204">
    <property type="term" value="F:2-succinyl-5-enolpyruvyl-6-hydroxy-3-cyclohexene-1-carboxylic-acid synthase activity"/>
    <property type="evidence" value="ECO:0007669"/>
    <property type="project" value="UniProtKB-EC"/>
</dbReference>
<evidence type="ECO:0000256" key="5">
    <source>
        <dbReference type="ARBA" id="ARBA00023211"/>
    </source>
</evidence>
<evidence type="ECO:0000256" key="2">
    <source>
        <dbReference type="ARBA" id="ARBA00022723"/>
    </source>
</evidence>
<sequence length="582" mass="66337">MSYPKIPLAQQVIQLVKAKGINHVVISPGSRNAPLTIGFSNHPEIKSYSIVDERCAAFFAMGIAQKLQEPVAVVCTSGSALLNYYPAIAEAFYTNIPLIVLTADRPKHLIDVGDGQTIRQENVFEKHILYSANLKQDLVVNDERFGKDRDIPSFIIDKLSGIDDKLVNFNQKEINKAINVAITKRGPVHINIPFAEPLYDTQQEFTEKITLLKPDFNIDTVDTTVFKEFIKNWNGANKKMVLVGVKQPNTLDKEVVEFLGNDESTIVFTETTSNIHHANFFPSIDKIIAPLTEEEFIDLQPEVLLTFGGLIVSKKIKAFLRTYKPKYHYHISSVRALDTFFSLTYHFNCRPNYFFNQMIQFVEKTKSTYQSNWLSKKAERADKHQKYLKRQLFSDLKVFENIIESLPNNIGLHLSNSSTIRYMQLFDNNPTIEQYCNRGTSGIDGSTSTAIGHSVVSNKQQVLITGDLSFFYDSNALWNNYIPSNFRIIVINNNGGGIFRILPGNKNTENFETYFETTHNLTAKHLCEMYGITYAHATDEANLKMSLKSFFKDNKQPKLLEVFTPRIINDELLIGYFKHFID</sequence>
<comment type="caution">
    <text evidence="9">The sequence shown here is derived from an EMBL/GenBank/DDBJ whole genome shotgun (WGS) entry which is preliminary data.</text>
</comment>
<evidence type="ECO:0000259" key="8">
    <source>
        <dbReference type="Pfam" id="PF02776"/>
    </source>
</evidence>
<keyword evidence="6" id="KW-0474">Menaquinone biosynthesis</keyword>
<dbReference type="InterPro" id="IPR029061">
    <property type="entry name" value="THDP-binding"/>
</dbReference>
<keyword evidence="4 6" id="KW-0786">Thiamine pyrophosphate</keyword>
<comment type="pathway">
    <text evidence="6">Quinol/quinone metabolism; menaquinone biosynthesis.</text>
</comment>
<dbReference type="EMBL" id="JBHTJM010000008">
    <property type="protein sequence ID" value="MFD0964141.1"/>
    <property type="molecule type" value="Genomic_DNA"/>
</dbReference>
<evidence type="ECO:0000313" key="9">
    <source>
        <dbReference type="EMBL" id="MFD0964141.1"/>
    </source>
</evidence>
<feature type="domain" description="Thiamine pyrophosphate enzyme TPP-binding" evidence="7">
    <location>
        <begin position="426"/>
        <end position="562"/>
    </location>
</feature>
<dbReference type="PANTHER" id="PTHR42916:SF1">
    <property type="entry name" value="PROTEIN PHYLLO, CHLOROPLASTIC"/>
    <property type="match status" value="1"/>
</dbReference>
<comment type="pathway">
    <text evidence="6">Quinol/quinone metabolism; 1,4-dihydroxy-2-naphthoate biosynthesis; 1,4-dihydroxy-2-naphthoate from chorismate: step 2/7.</text>
</comment>
<dbReference type="SUPFAM" id="SSF52518">
    <property type="entry name" value="Thiamin diphosphate-binding fold (THDP-binding)"/>
    <property type="match status" value="2"/>
</dbReference>
<accession>A0ABW3I2Q5</accession>
<comment type="similarity">
    <text evidence="6">Belongs to the TPP enzyme family. MenD subfamily.</text>
</comment>
<proteinExistence type="inferred from homology"/>
<comment type="cofactor">
    <cofactor evidence="6">
        <name>Mg(2+)</name>
        <dbReference type="ChEBI" id="CHEBI:18420"/>
    </cofactor>
    <cofactor evidence="6">
        <name>Mn(2+)</name>
        <dbReference type="ChEBI" id="CHEBI:29035"/>
    </cofactor>
</comment>
<evidence type="ECO:0000256" key="3">
    <source>
        <dbReference type="ARBA" id="ARBA00022842"/>
    </source>
</evidence>
<dbReference type="CDD" id="cd07037">
    <property type="entry name" value="TPP_PYR_MenD"/>
    <property type="match status" value="1"/>
</dbReference>
<gene>
    <name evidence="6 9" type="primary">menD</name>
    <name evidence="9" type="ORF">ACFQ1O_09010</name>
</gene>
<organism evidence="9 10">
    <name type="scientific">Pseudofulvibacter geojedonensis</name>
    <dbReference type="NCBI Taxonomy" id="1123758"/>
    <lineage>
        <taxon>Bacteria</taxon>
        <taxon>Pseudomonadati</taxon>
        <taxon>Bacteroidota</taxon>
        <taxon>Flavobacteriia</taxon>
        <taxon>Flavobacteriales</taxon>
        <taxon>Flavobacteriaceae</taxon>
        <taxon>Pseudofulvibacter</taxon>
    </lineage>
</organism>
<keyword evidence="10" id="KW-1185">Reference proteome</keyword>
<keyword evidence="2 6" id="KW-0479">Metal-binding</keyword>
<dbReference type="CDD" id="cd02009">
    <property type="entry name" value="TPP_SHCHC_synthase"/>
    <property type="match status" value="1"/>
</dbReference>
<evidence type="ECO:0000313" key="10">
    <source>
        <dbReference type="Proteomes" id="UP001596997"/>
    </source>
</evidence>
<evidence type="ECO:0000256" key="1">
    <source>
        <dbReference type="ARBA" id="ARBA00022679"/>
    </source>
</evidence>
<dbReference type="Pfam" id="PF02775">
    <property type="entry name" value="TPP_enzyme_C"/>
    <property type="match status" value="1"/>
</dbReference>
<dbReference type="RefSeq" id="WP_377715563.1">
    <property type="nucleotide sequence ID" value="NZ_JBHTJM010000008.1"/>
</dbReference>
<evidence type="ECO:0000256" key="4">
    <source>
        <dbReference type="ARBA" id="ARBA00023052"/>
    </source>
</evidence>
<dbReference type="PANTHER" id="PTHR42916">
    <property type="entry name" value="2-SUCCINYL-5-ENOLPYRUVYL-6-HYDROXY-3-CYCLOHEXENE-1-CARBOXYLATE SYNTHASE"/>
    <property type="match status" value="1"/>
</dbReference>
<evidence type="ECO:0000256" key="6">
    <source>
        <dbReference type="HAMAP-Rule" id="MF_01659"/>
    </source>
</evidence>
<comment type="subunit">
    <text evidence="6">Homodimer.</text>
</comment>